<evidence type="ECO:0000256" key="7">
    <source>
        <dbReference type="ARBA" id="ARBA00022771"/>
    </source>
</evidence>
<keyword evidence="4" id="KW-0808">Transferase</keyword>
<dbReference type="InterPro" id="IPR013083">
    <property type="entry name" value="Znf_RING/FYVE/PHD"/>
</dbReference>
<dbReference type="SUPFAM" id="SSF57850">
    <property type="entry name" value="RING/U-box"/>
    <property type="match status" value="1"/>
</dbReference>
<dbReference type="Gene3D" id="3.30.40.10">
    <property type="entry name" value="Zinc/RING finger domain, C3HC4 (zinc finger)"/>
    <property type="match status" value="1"/>
</dbReference>
<sequence length="131" mass="14626">MVHLISLRRKKEVKAATPSPNAEKESNGQEKIDQECASESTESRVATSCGGADDEECSVCLSGLKESDETRTLPCFHVFHKVCVGRWLDLFGKTCPLCRFSVEKDEESDKKTSELTEEMVIWFSSFHASGF</sequence>
<evidence type="ECO:0000256" key="6">
    <source>
        <dbReference type="ARBA" id="ARBA00022723"/>
    </source>
</evidence>
<keyword evidence="8" id="KW-0833">Ubl conjugation pathway</keyword>
<evidence type="ECO:0000256" key="8">
    <source>
        <dbReference type="ARBA" id="ARBA00022786"/>
    </source>
</evidence>
<organism evidence="15 16">
    <name type="scientific">Papaver atlanticum</name>
    <dbReference type="NCBI Taxonomy" id="357466"/>
    <lineage>
        <taxon>Eukaryota</taxon>
        <taxon>Viridiplantae</taxon>
        <taxon>Streptophyta</taxon>
        <taxon>Embryophyta</taxon>
        <taxon>Tracheophyta</taxon>
        <taxon>Spermatophyta</taxon>
        <taxon>Magnoliopsida</taxon>
        <taxon>Ranunculales</taxon>
        <taxon>Papaveraceae</taxon>
        <taxon>Papaveroideae</taxon>
        <taxon>Papaver</taxon>
    </lineage>
</organism>
<evidence type="ECO:0000256" key="9">
    <source>
        <dbReference type="ARBA" id="ARBA00022833"/>
    </source>
</evidence>
<dbReference type="InterPro" id="IPR001841">
    <property type="entry name" value="Znf_RING"/>
</dbReference>
<dbReference type="EC" id="2.3.2.27" evidence="3"/>
<keyword evidence="11" id="KW-0472">Membrane</keyword>
<gene>
    <name evidence="15" type="ORF">MKW98_010801</name>
</gene>
<evidence type="ECO:0000313" key="15">
    <source>
        <dbReference type="EMBL" id="KAI3913989.1"/>
    </source>
</evidence>
<dbReference type="Proteomes" id="UP001202328">
    <property type="component" value="Unassembled WGS sequence"/>
</dbReference>
<dbReference type="InterPro" id="IPR011016">
    <property type="entry name" value="Znf_RING-CH"/>
</dbReference>
<dbReference type="AlphaFoldDB" id="A0AAD4XIM2"/>
<evidence type="ECO:0000256" key="12">
    <source>
        <dbReference type="PROSITE-ProRule" id="PRU00175"/>
    </source>
</evidence>
<dbReference type="PROSITE" id="PS50089">
    <property type="entry name" value="ZF_RING_2"/>
    <property type="match status" value="1"/>
</dbReference>
<proteinExistence type="predicted"/>
<accession>A0AAD4XIM2</accession>
<dbReference type="PANTHER" id="PTHR45977:SF13">
    <property type="entry name" value="GB|AAF27103.1"/>
    <property type="match status" value="1"/>
</dbReference>
<dbReference type="SMART" id="SM00184">
    <property type="entry name" value="RING"/>
    <property type="match status" value="1"/>
</dbReference>
<feature type="domain" description="RING-type" evidence="14">
    <location>
        <begin position="57"/>
        <end position="99"/>
    </location>
</feature>
<dbReference type="PANTHER" id="PTHR45977">
    <property type="entry name" value="TARGET OF ERK KINASE MPK-1"/>
    <property type="match status" value="1"/>
</dbReference>
<dbReference type="GO" id="GO:0061630">
    <property type="term" value="F:ubiquitin protein ligase activity"/>
    <property type="evidence" value="ECO:0007669"/>
    <property type="project" value="UniProtKB-EC"/>
</dbReference>
<evidence type="ECO:0000256" key="3">
    <source>
        <dbReference type="ARBA" id="ARBA00012483"/>
    </source>
</evidence>
<keyword evidence="5" id="KW-0812">Transmembrane</keyword>
<evidence type="ECO:0000259" key="14">
    <source>
        <dbReference type="PROSITE" id="PS50089"/>
    </source>
</evidence>
<feature type="compositionally biased region" description="Basic and acidic residues" evidence="13">
    <location>
        <begin position="22"/>
        <end position="34"/>
    </location>
</feature>
<protein>
    <recommendedName>
        <fullName evidence="3">RING-type E3 ubiquitin transferase</fullName>
        <ecNumber evidence="3">2.3.2.27</ecNumber>
    </recommendedName>
</protein>
<dbReference type="GO" id="GO:0008270">
    <property type="term" value="F:zinc ion binding"/>
    <property type="evidence" value="ECO:0007669"/>
    <property type="project" value="UniProtKB-KW"/>
</dbReference>
<dbReference type="GO" id="GO:0000325">
    <property type="term" value="C:plant-type vacuole"/>
    <property type="evidence" value="ECO:0007669"/>
    <property type="project" value="TreeGrafter"/>
</dbReference>
<evidence type="ECO:0000313" key="16">
    <source>
        <dbReference type="Proteomes" id="UP001202328"/>
    </source>
</evidence>
<comment type="catalytic activity">
    <reaction evidence="1">
        <text>S-ubiquitinyl-[E2 ubiquitin-conjugating enzyme]-L-cysteine + [acceptor protein]-L-lysine = [E2 ubiquitin-conjugating enzyme]-L-cysteine + N(6)-ubiquitinyl-[acceptor protein]-L-lysine.</text>
        <dbReference type="EC" id="2.3.2.27"/>
    </reaction>
</comment>
<dbReference type="GO" id="GO:0006511">
    <property type="term" value="P:ubiquitin-dependent protein catabolic process"/>
    <property type="evidence" value="ECO:0007669"/>
    <property type="project" value="TreeGrafter"/>
</dbReference>
<dbReference type="Pfam" id="PF13639">
    <property type="entry name" value="zf-RING_2"/>
    <property type="match status" value="1"/>
</dbReference>
<keyword evidence="6" id="KW-0479">Metal-binding</keyword>
<dbReference type="SMART" id="SM00744">
    <property type="entry name" value="RINGv"/>
    <property type="match status" value="1"/>
</dbReference>
<reference evidence="15" key="1">
    <citation type="submission" date="2022-04" db="EMBL/GenBank/DDBJ databases">
        <title>A functionally conserved STORR gene fusion in Papaver species that diverged 16.8 million years ago.</title>
        <authorList>
            <person name="Catania T."/>
        </authorList>
    </citation>
    <scope>NUCLEOTIDE SEQUENCE</scope>
    <source>
        <strain evidence="15">S-188037</strain>
    </source>
</reference>
<evidence type="ECO:0000256" key="2">
    <source>
        <dbReference type="ARBA" id="ARBA00004141"/>
    </source>
</evidence>
<feature type="compositionally biased region" description="Basic residues" evidence="13">
    <location>
        <begin position="1"/>
        <end position="12"/>
    </location>
</feature>
<evidence type="ECO:0000256" key="4">
    <source>
        <dbReference type="ARBA" id="ARBA00022679"/>
    </source>
</evidence>
<dbReference type="EMBL" id="JAJJMB010009426">
    <property type="protein sequence ID" value="KAI3913989.1"/>
    <property type="molecule type" value="Genomic_DNA"/>
</dbReference>
<dbReference type="GO" id="GO:0016567">
    <property type="term" value="P:protein ubiquitination"/>
    <property type="evidence" value="ECO:0007669"/>
    <property type="project" value="TreeGrafter"/>
</dbReference>
<dbReference type="GO" id="GO:0016020">
    <property type="term" value="C:membrane"/>
    <property type="evidence" value="ECO:0007669"/>
    <property type="project" value="UniProtKB-SubCell"/>
</dbReference>
<evidence type="ECO:0000256" key="13">
    <source>
        <dbReference type="SAM" id="MobiDB-lite"/>
    </source>
</evidence>
<keyword evidence="9" id="KW-0862">Zinc</keyword>
<comment type="subcellular location">
    <subcellularLocation>
        <location evidence="2">Membrane</location>
        <topology evidence="2">Multi-pass membrane protein</topology>
    </subcellularLocation>
</comment>
<evidence type="ECO:0000256" key="5">
    <source>
        <dbReference type="ARBA" id="ARBA00022692"/>
    </source>
</evidence>
<keyword evidence="10" id="KW-1133">Transmembrane helix</keyword>
<feature type="region of interest" description="Disordered" evidence="13">
    <location>
        <begin position="1"/>
        <end position="39"/>
    </location>
</feature>
<keyword evidence="16" id="KW-1185">Reference proteome</keyword>
<comment type="caution">
    <text evidence="15">The sequence shown here is derived from an EMBL/GenBank/DDBJ whole genome shotgun (WGS) entry which is preliminary data.</text>
</comment>
<name>A0AAD4XIM2_9MAGN</name>
<evidence type="ECO:0000256" key="10">
    <source>
        <dbReference type="ARBA" id="ARBA00022989"/>
    </source>
</evidence>
<evidence type="ECO:0000256" key="1">
    <source>
        <dbReference type="ARBA" id="ARBA00000900"/>
    </source>
</evidence>
<evidence type="ECO:0000256" key="11">
    <source>
        <dbReference type="ARBA" id="ARBA00023136"/>
    </source>
</evidence>
<keyword evidence="7 12" id="KW-0863">Zinc-finger</keyword>